<evidence type="ECO:0000313" key="2">
    <source>
        <dbReference type="EMBL" id="TFY51382.1"/>
    </source>
</evidence>
<organism evidence="2 3">
    <name type="scientific">Rhodofomes roseus</name>
    <dbReference type="NCBI Taxonomy" id="34475"/>
    <lineage>
        <taxon>Eukaryota</taxon>
        <taxon>Fungi</taxon>
        <taxon>Dikarya</taxon>
        <taxon>Basidiomycota</taxon>
        <taxon>Agaricomycotina</taxon>
        <taxon>Agaricomycetes</taxon>
        <taxon>Polyporales</taxon>
        <taxon>Rhodofomes</taxon>
    </lineage>
</organism>
<dbReference type="EMBL" id="SEKV01001200">
    <property type="protein sequence ID" value="TFY51382.1"/>
    <property type="molecule type" value="Genomic_DNA"/>
</dbReference>
<dbReference type="AlphaFoldDB" id="A0A4Y9XNR5"/>
<evidence type="ECO:0000313" key="3">
    <source>
        <dbReference type="Proteomes" id="UP000298390"/>
    </source>
</evidence>
<proteinExistence type="predicted"/>
<gene>
    <name evidence="2" type="ORF">EVJ58_g10599</name>
</gene>
<protein>
    <submittedName>
        <fullName evidence="2">Uncharacterized protein</fullName>
    </submittedName>
</protein>
<dbReference type="Proteomes" id="UP000298390">
    <property type="component" value="Unassembled WGS sequence"/>
</dbReference>
<feature type="region of interest" description="Disordered" evidence="1">
    <location>
        <begin position="1"/>
        <end position="23"/>
    </location>
</feature>
<accession>A0A4Y9XNR5</accession>
<feature type="compositionally biased region" description="Basic and acidic residues" evidence="1">
    <location>
        <begin position="1"/>
        <end position="11"/>
    </location>
</feature>
<sequence>MTRELEHKAEKTQASSDGASPAPAQLRQLPPELWSLIFVSIADRATLLSASLACRVAHREVDPYLYREIVFKYWRNRYICAVHDALEASPRRANMVQVLAIQSATGHIESTAVSALVDIFRMVPNLEGLSLTLFDETNVNTLYPVLEQLKTPCPFRLSSLSTNIPLPQAALSIYAQQPEIVSLRWNGSGPLDPASRIPSTVLPRLKCLSCLAGYRPFNKSARGITHLEVGIPSLLPSILSSPEINLILSLLADTLVSLKVLERRRGYARIMPAISHRIPKCLRHLEVHERARPQSKAPLDPLLMSSQTYFTHLFLEPGLTLETFVWGALWMRSSESNLEASYQEEIQTLAEDLAIACRTLRRFILCEKNKSVTYTLRNGKVADRVELSGFSNDTWARV</sequence>
<comment type="caution">
    <text evidence="2">The sequence shown here is derived from an EMBL/GenBank/DDBJ whole genome shotgun (WGS) entry which is preliminary data.</text>
</comment>
<name>A0A4Y9XNR5_9APHY</name>
<evidence type="ECO:0000256" key="1">
    <source>
        <dbReference type="SAM" id="MobiDB-lite"/>
    </source>
</evidence>
<reference evidence="2 3" key="1">
    <citation type="submission" date="2019-01" db="EMBL/GenBank/DDBJ databases">
        <title>Genome sequencing of the rare red list fungi Fomitopsis rosea.</title>
        <authorList>
            <person name="Buettner E."/>
            <person name="Kellner H."/>
        </authorList>
    </citation>
    <scope>NUCLEOTIDE SEQUENCE [LARGE SCALE GENOMIC DNA]</scope>
    <source>
        <strain evidence="2 3">DSM 105464</strain>
    </source>
</reference>